<proteinExistence type="predicted"/>
<name>A0A0F9U270_9ZZZZ</name>
<gene>
    <name evidence="1" type="ORF">LCGC14_0659870</name>
</gene>
<dbReference type="AlphaFoldDB" id="A0A0F9U270"/>
<comment type="caution">
    <text evidence="1">The sequence shown here is derived from an EMBL/GenBank/DDBJ whole genome shotgun (WGS) entry which is preliminary data.</text>
</comment>
<dbReference type="EMBL" id="LAZR01001259">
    <property type="protein sequence ID" value="KKN47753.1"/>
    <property type="molecule type" value="Genomic_DNA"/>
</dbReference>
<organism evidence="1">
    <name type="scientific">marine sediment metagenome</name>
    <dbReference type="NCBI Taxonomy" id="412755"/>
    <lineage>
        <taxon>unclassified sequences</taxon>
        <taxon>metagenomes</taxon>
        <taxon>ecological metagenomes</taxon>
    </lineage>
</organism>
<reference evidence="1" key="1">
    <citation type="journal article" date="2015" name="Nature">
        <title>Complex archaea that bridge the gap between prokaryotes and eukaryotes.</title>
        <authorList>
            <person name="Spang A."/>
            <person name="Saw J.H."/>
            <person name="Jorgensen S.L."/>
            <person name="Zaremba-Niedzwiedzka K."/>
            <person name="Martijn J."/>
            <person name="Lind A.E."/>
            <person name="van Eijk R."/>
            <person name="Schleper C."/>
            <person name="Guy L."/>
            <person name="Ettema T.J."/>
        </authorList>
    </citation>
    <scope>NUCLEOTIDE SEQUENCE</scope>
</reference>
<evidence type="ECO:0000313" key="1">
    <source>
        <dbReference type="EMBL" id="KKN47753.1"/>
    </source>
</evidence>
<protein>
    <submittedName>
        <fullName evidence="1">Uncharacterized protein</fullName>
    </submittedName>
</protein>
<sequence length="81" mass="9291">MIVTNTYYSELTIDNVLIQSRKFIKGNLTSGTVEVIEIIGRKEGILDGKEGNWAQGMLYKTDEQAMEHWKENKLPKFKEVA</sequence>
<accession>A0A0F9U270</accession>